<evidence type="ECO:0000256" key="3">
    <source>
        <dbReference type="ARBA" id="ARBA00023055"/>
    </source>
</evidence>
<dbReference type="CDD" id="cd23453">
    <property type="entry name" value="beta-trefoil_Ricin_VPS13D"/>
    <property type="match status" value="1"/>
</dbReference>
<evidence type="ECO:0000256" key="2">
    <source>
        <dbReference type="ARBA" id="ARBA00022448"/>
    </source>
</evidence>
<comment type="caution">
    <text evidence="6">The sequence shown here is derived from an EMBL/GenBank/DDBJ whole genome shotgun (WGS) entry which is preliminary data.</text>
</comment>
<feature type="domain" description="UBA" evidence="5">
    <location>
        <begin position="2460"/>
        <end position="2503"/>
    </location>
</feature>
<dbReference type="SMART" id="SM00165">
    <property type="entry name" value="UBA"/>
    <property type="match status" value="1"/>
</dbReference>
<evidence type="ECO:0000313" key="6">
    <source>
        <dbReference type="EMBL" id="CAB3365708.1"/>
    </source>
</evidence>
<dbReference type="SUPFAM" id="SSF50370">
    <property type="entry name" value="Ricin B-like lectins"/>
    <property type="match status" value="1"/>
</dbReference>
<dbReference type="PANTHER" id="PTHR16166:SF141">
    <property type="entry name" value="INTERMEMBRANE LIPID TRANSFER PROTEIN VPS13D"/>
    <property type="match status" value="1"/>
</dbReference>
<dbReference type="InterPro" id="IPR056747">
    <property type="entry name" value="VPS13-like_M"/>
</dbReference>
<keyword evidence="7" id="KW-1185">Reference proteome</keyword>
<dbReference type="Pfam" id="PF25033">
    <property type="entry name" value="VPS13_M"/>
    <property type="match status" value="2"/>
</dbReference>
<evidence type="ECO:0000313" key="7">
    <source>
        <dbReference type="Proteomes" id="UP000494165"/>
    </source>
</evidence>
<feature type="region of interest" description="Disordered" evidence="4">
    <location>
        <begin position="1733"/>
        <end position="1753"/>
    </location>
</feature>
<feature type="region of interest" description="Disordered" evidence="4">
    <location>
        <begin position="3395"/>
        <end position="3417"/>
    </location>
</feature>
<dbReference type="PROSITE" id="PS50030">
    <property type="entry name" value="UBA"/>
    <property type="match status" value="1"/>
</dbReference>
<comment type="similarity">
    <text evidence="1">Belongs to the VPS13 family.</text>
</comment>
<evidence type="ECO:0000256" key="1">
    <source>
        <dbReference type="ARBA" id="ARBA00006545"/>
    </source>
</evidence>
<sequence length="4203" mass="471462">MLRELVKWVLNNYLSNYVENLSIDQLSIALLQGEVELENVPLRKDAFHHLRLPVCITSGLIGTVKLQIPVRYIRTAPWVIILEKLYLTASPYKTDEFDPKFEEQLIQDDKLRSLDMLEAIWRAEHQSEVSGGSSSFYSSSCSSWMSFTSGLVTNIVENVQLKIKDVHIRFEDDTSIPGQVVAAGFTLKTLTANTCTSNWTPGYVSIDSSSEAFKLVELTDAALYWDTNATIFGNLPPNLFSAAMQTAMEACKPESFVLSPVSAQARLKRNRSELPLKSRNQPRIVCDLMLETIQFSVTDVQYDQMVGCSRGLKAIGLQREASLGQTSCPRNDAQALWHWAFWRALTLSRVSQQYIETYTQYLLMPNSFSQEAKVFKDTIELRYSCEALQELREKAMQNAASKLVDYETKGWSVPGAGILLQWFPLWTGWYAAPALPEQVPKSPDEAQTLEDELLHALSDSVESSSMLKRDAVFAINTLTIKQGSFKLLSSTKPTNDTMEEDEGDYKSVISFPVMDLEVEALKVQLELRPRLNSQCFSLSVGGIYLKDCLTRNSLYPMVVEPLQSRDRAKPKQNQISSEPLFSLLYESKPFSSKLDYRLHIESRSLAVVYNPGVAKAITDFFIRPQSQEPLLHLGQAARRRYEQMKKKTKERLMQNWEQMLEGNQRGRQKWDIKLNISAPQIILVENFTDKSATVVLADLGKLNVRNLLEQESTPSIVVSPIRQDSEEDECFHTPCSSPQVESMIGETFKSPEESGKSQKPHDVTESALQMRMYDRYSVELGDMQILVGRTRDNLRHAHIKGTSSLHVLDRFNISIQVERRALYSNDPNMPSIKVSGTLPKLVVHVNEQKVNTLRSMVCHMLGEGLPSPFRPQDSPIRLRRIDEQPSPDPFREMSENAFLCVFRFCVDDMSLEVQSRGRSVAELQVRGVRAGLVLRPQETSVSLSIHSLLLVDAMQTYGNDFDLLLASHQRVGMDSVSGSLFDSEPTSPTSPASPDPSRACHRPTSPIALTQALSTLQFLRATSPNLVHPAELEGESLIVIELVWLSPNMEEVGSEEGKCITTVHFNCLDVIANQETIVELVGFVKRLFPDNHYGPTGASTFSTSIDNLTNNTSVAKVDLTFDFQRLNVLLLRGIVKDGVPQARKIATATLTEAKVQATVGSELTVKGSLGGLQVLDLTPEGQKHQRILSLGHDPLASANTDHQADLLQRLNAELSSMYQHSSSPGLFATSSVEEEDKEAFMFSIYRSLETGGQTSVSMRMASVWFTHSPRFLLELQSCASEFKQYVSNLAKSIRSAAAEVAMGLMHVHARVDALSERGSRLSLSTLEMSPQHKRRRSMSQSLEFLENKFNTPFTPEEDPAGQDFLLDTKLDIVLESPVIVLPRSSSSGDVLVAHLGKITLIDENEAEDDESPNSDNAGHYCWGIVRRRAKYKLEIRDMNLASLNIDNRRRVPEYPGESVLQRADVLYSCKEGAVPILHNTVIKLVIDLERGRSVMKPTESLPSLLMDQSMDFLDVDSEDTFQVRGMVVQDLKLSLSRSQYEQLLDSLNQLTVTETDPTKAQEKSSADSFLLLDPTLKSRFINSQPACTPMDLKTNRNKVIVRVFFELPALSVTLRGHYRGDERDMVDISFHDFRVHYLKTDPFETTIKMSLKALLVEDLLQPKESPHRMLVVSQFVPQEEAPEPRKTSMHVSRSCPDLNSTPLDMLGATKGSLPDLLETSILYGAGPKGAPPNASNITEQRCPCTPPPSPRRNVSSPFGAVAMKDNLVHVDVQIIDPKCPEFFTKHKSVQRYLDINFNCLDLVVNIESWVVILDFFGLGPDTESASEKRMQLQTPAKRLEKRNEESCNSQTDVKVRSLTLVLIKTSGSELARANASHLTAHTERRGSESTTTGKLGKLSLLDVSSHGRLYKERFITSGGEALDFSILNYSKPDVMLNRECDTQVRLRMSSVFYVHTQRFIEELKIMINHFSLLQNLMSRLREAAAGMTDEEQSTRGRRILWDIQADSPVILIPLSSKSNKVLVADLGKLTVSNKFAFHLQPDAENCLLDVMDINLINMDIFSSHRLASYSDSNAANSVKFRIGNTCVEKVGASFLTEKKCQLQLRVERNLDSMTAHPVPDISIQGTLSAVHAVIGLEQYQLVKGLLMYNIGENLDDLDYLLTPTPCIKFTTASSMEDLVWVCTCLKLDLVDVHVVLQQPEPLALINFIKCRLVVESRSDGARDIDLVSKEILLSDKRFCTEPVNKRPNIFNNILLPVDAARRSSQVQAEIHHRRMPSDGAKFTILLNNMRLMLILDWWELVRDFISTNPEIEFVDPAKLSTPSHQTPQTPDQEEPFELTLNITDSEVVLVEDCSQWETNALILKSTTVVSYRPTSKERPLTCNLNRCELLYCLLGNEEESAVSIIDPVTVNLDIVQSEEGVKVLDVTLQNLSLRLSYHDAQMFSQLLSSVSSHDRSKQVEGPKNVLQNIKKLRALGFSAEDCASALDQCGGKLDDAALWLTQHAKHSHMTSHHVQGGDGILSFKQMELKTHLLSICIIDDCRDADVPLLEISLAQLSLKQLLGTNRLVDNGQMECHLTIDYYNRLLSGWEPLVEPWRTKFTWEWQELVPVPYFRLHVDADDTLSFNLTDSFISLFHIVKETWTEDYILSTVQNKNLSQNYRRRSPFVPYQLLNDTGSDLWFTTNVKMADTYDPLKNEHPQTNEGWTLVKAGQTMPFDFEHQAKKFRHRNSHTLKLHQVRVRVAGWRAVHPVSVDRVGVYFRHAQPDLDDTSFGVLPSSRVVFQVTLEGCARKLVTVRSALLICNQLPMAVQLCTEQKNSYREIEPGATLAVPMTLVHSTLKIRPKIDCGYDLFEVSASLQWSHVAEPGSVQEESYVCRSTRSHHADDGFRFTLAVQRELYPTEKLYPQWTKHRNLTYMYPQPAHTLTLLSPIVVHNLLPLELECIVRSSTNLKLSIGPGTSASLNYVDISESQTLHFLMDNFTSSGQLELLPYGGNSRQTNIFLTDIHSRVLVLNVGVRVAPGRGCQVSISAPYWLINRTGLPVVLKQEGASLEAAGQGQEHEMARMVAPLIFSLADPEQGAGYVVRLGNGYKANSRPDWSKPLLPRRDVQLIQLRLSLSDRPDEIFELGVSTKPGRGRYRRTTMVHLAPRYLLHNKSSRELEFAQSYFATTFTDLYANASYVRIVPGCCIPFHWPKLEKEHRLCVRMPEVLECCWSGSFYINKTALFHLNIRDRSGRMNFLSVEVTEQEASFVIVFSDVSMPSPVRVDNFSQVPVHIYQGGARVQQTVVRPHCCLPYTWDEPLLPHNLTCIAPGGNEFSFDLNMLDMRGELTYDNFIYIAMTWTFPPESGDACNSRIEMQCQQLVLDVPEGNRVVLRKKEHGCRSQLWRLTVDGHLQHEGSGPPRDPRKPDDPYHQSLVLDIAGPAPQPLQYVPLVIRRPEPRRQSTQTWRFTDDGRLRCAHNSMCVQAKDGFFGLRRGDGLDAAGSWQMWSEVVLGPPQPICHQKTEDGVPVEQALGPQKLRPGSGILSLRVYADGPTRVLEIADKKLRRIFSIPKQRDWSPVVFTRWGSPAMQESHTESSETKENPGTGFCLQVRLTGGLGISLIDTSQREELAYCLLECLSVRISTQQNVQRLEASVLNIQVDNQMLEAQCPVVVFVPSFERTEDISACIPVIEVTAERVVSSNHNIDTIKNAAVIIRNLNLTIEEEQLLLILSLFGLGVPEVEPISTAMAAGAEGGDLEAQRGLTALAEQRMAARRYFFSKFFVAFTNIRLSAVTTNNIPPRLKPIKRRLGLTLIKFEDAGVELSPFHIEHELLSQPALLEQLTKHFQAVMTVLISICVHNFKLFRTGKYYQALRGQLPIILFSSDILGGATGLVSNVTEGVVGLICDPGVKSVGGLVKNVTHGISSSTAKVTGSLSDGVSWVALDEYHEECRQRIRRRMPAQTNSWEHVKVGVRSLAFGILGGATSIFTQAYEGAASEGTSGLIYGLGRGLVGTVTKPVMGSLDFVSDIASAVSTSSRSSNHYQPSRCRLPRCIVGPGGLLPIYSYKQSEGQQFLHQINNNLFSEIFMAYELLRSGTEDLRVIVSSEAVRVFTTSTTGSCAIVVKVHLGELQNCRPIQEEDPNCPGRMLQYVELAEQVENKGSFSRELEEDEPQIRRPRVRCDTEETAKWVCQQIIFSKGMYEEKIRTLAALPDLDD</sequence>
<dbReference type="Pfam" id="PF25036">
    <property type="entry name" value="VPS13_VAB"/>
    <property type="match status" value="1"/>
</dbReference>
<dbReference type="InterPro" id="IPR035992">
    <property type="entry name" value="Ricin_B-like_lectins"/>
</dbReference>
<accession>A0A8S1CC77</accession>
<proteinExistence type="inferred from homology"/>
<organism evidence="6 7">
    <name type="scientific">Cloeon dipterum</name>
    <dbReference type="NCBI Taxonomy" id="197152"/>
    <lineage>
        <taxon>Eukaryota</taxon>
        <taxon>Metazoa</taxon>
        <taxon>Ecdysozoa</taxon>
        <taxon>Arthropoda</taxon>
        <taxon>Hexapoda</taxon>
        <taxon>Insecta</taxon>
        <taxon>Pterygota</taxon>
        <taxon>Palaeoptera</taxon>
        <taxon>Ephemeroptera</taxon>
        <taxon>Pisciforma</taxon>
        <taxon>Baetidae</taxon>
        <taxon>Cloeon</taxon>
    </lineage>
</organism>
<dbReference type="GO" id="GO:0007005">
    <property type="term" value="P:mitochondrion organization"/>
    <property type="evidence" value="ECO:0007669"/>
    <property type="project" value="TreeGrafter"/>
</dbReference>
<dbReference type="InterPro" id="IPR009543">
    <property type="entry name" value="VPS13_VAB"/>
</dbReference>
<dbReference type="GO" id="GO:0006623">
    <property type="term" value="P:protein targeting to vacuole"/>
    <property type="evidence" value="ECO:0007669"/>
    <property type="project" value="TreeGrafter"/>
</dbReference>
<dbReference type="InterPro" id="IPR041969">
    <property type="entry name" value="VP13D_UBA"/>
</dbReference>
<dbReference type="PANTHER" id="PTHR16166">
    <property type="entry name" value="VACUOLAR PROTEIN SORTING-ASSOCIATED PROTEIN VPS13"/>
    <property type="match status" value="1"/>
</dbReference>
<evidence type="ECO:0000259" key="5">
    <source>
        <dbReference type="PROSITE" id="PS50030"/>
    </source>
</evidence>
<keyword evidence="2" id="KW-0813">Transport</keyword>
<dbReference type="CDD" id="cd14306">
    <property type="entry name" value="UBA_VP13D"/>
    <property type="match status" value="1"/>
</dbReference>
<dbReference type="GO" id="GO:0006869">
    <property type="term" value="P:lipid transport"/>
    <property type="evidence" value="ECO:0007669"/>
    <property type="project" value="UniProtKB-KW"/>
</dbReference>
<dbReference type="Pfam" id="PF12624">
    <property type="entry name" value="VPS13_N"/>
    <property type="match status" value="1"/>
</dbReference>
<reference evidence="6 7" key="1">
    <citation type="submission" date="2020-04" db="EMBL/GenBank/DDBJ databases">
        <authorList>
            <person name="Alioto T."/>
            <person name="Alioto T."/>
            <person name="Gomez Garrido J."/>
        </authorList>
    </citation>
    <scope>NUCLEOTIDE SEQUENCE [LARGE SCALE GENOMIC DNA]</scope>
</reference>
<dbReference type="EMBL" id="CADEPI010000022">
    <property type="protein sequence ID" value="CAB3365708.1"/>
    <property type="molecule type" value="Genomic_DNA"/>
</dbReference>
<name>A0A8S1CC77_9INSE</name>
<evidence type="ECO:0000256" key="4">
    <source>
        <dbReference type="SAM" id="MobiDB-lite"/>
    </source>
</evidence>
<dbReference type="Gene3D" id="2.80.10.50">
    <property type="match status" value="1"/>
</dbReference>
<dbReference type="Proteomes" id="UP000494165">
    <property type="component" value="Unassembled WGS sequence"/>
</dbReference>
<dbReference type="InterPro" id="IPR015940">
    <property type="entry name" value="UBA"/>
</dbReference>
<dbReference type="OrthoDB" id="272810at2759"/>
<keyword evidence="3" id="KW-0445">Lipid transport</keyword>
<dbReference type="GO" id="GO:0045053">
    <property type="term" value="P:protein retention in Golgi apparatus"/>
    <property type="evidence" value="ECO:0007669"/>
    <property type="project" value="TreeGrafter"/>
</dbReference>
<protein>
    <recommendedName>
        <fullName evidence="5">UBA domain-containing protein</fullName>
    </recommendedName>
</protein>
<feature type="compositionally biased region" description="Low complexity" evidence="4">
    <location>
        <begin position="982"/>
        <end position="997"/>
    </location>
</feature>
<dbReference type="PROSITE" id="PS50231">
    <property type="entry name" value="RICIN_B_LECTIN"/>
    <property type="match status" value="1"/>
</dbReference>
<dbReference type="InterPro" id="IPR026847">
    <property type="entry name" value="VPS13"/>
</dbReference>
<feature type="region of interest" description="Disordered" evidence="4">
    <location>
        <begin position="976"/>
        <end position="1003"/>
    </location>
</feature>
<feature type="compositionally biased region" description="Basic and acidic residues" evidence="4">
    <location>
        <begin position="3406"/>
        <end position="3415"/>
    </location>
</feature>
<gene>
    <name evidence="6" type="ORF">CLODIP_2_CD06579</name>
</gene>
<dbReference type="Gene3D" id="1.10.8.10">
    <property type="entry name" value="DNA helicase RuvA subunit, C-terminal domain"/>
    <property type="match status" value="1"/>
</dbReference>
<dbReference type="InterPro" id="IPR026854">
    <property type="entry name" value="VPS13_N"/>
</dbReference>